<accession>A0A1C0B697</accession>
<organism evidence="2 3">
    <name type="scientific">Aliarcobacter thereius</name>
    <dbReference type="NCBI Taxonomy" id="544718"/>
    <lineage>
        <taxon>Bacteria</taxon>
        <taxon>Pseudomonadati</taxon>
        <taxon>Campylobacterota</taxon>
        <taxon>Epsilonproteobacteria</taxon>
        <taxon>Campylobacterales</taxon>
        <taxon>Arcobacteraceae</taxon>
        <taxon>Aliarcobacter</taxon>
    </lineage>
</organism>
<evidence type="ECO:0000313" key="3">
    <source>
        <dbReference type="Proteomes" id="UP000093281"/>
    </source>
</evidence>
<feature type="domain" description="HTH cro/C1-type" evidence="1">
    <location>
        <begin position="58"/>
        <end position="112"/>
    </location>
</feature>
<dbReference type="SUPFAM" id="SSF47413">
    <property type="entry name" value="lambda repressor-like DNA-binding domains"/>
    <property type="match status" value="1"/>
</dbReference>
<sequence>MKDIRNKDDYKSAQSRVDELTKLITNSKEFNELGQLLAKIKIFETLEGEIPSSPVEAIKNKMIEKDIKQNKLALILKLDAASLSRILKGERGLNYDIVKKLHKELEIPYEHLF</sequence>
<evidence type="ECO:0000313" key="2">
    <source>
        <dbReference type="EMBL" id="OCL98829.1"/>
    </source>
</evidence>
<protein>
    <submittedName>
        <fullName evidence="2">Helix-turn-helix domain protein</fullName>
    </submittedName>
</protein>
<dbReference type="OrthoDB" id="9796786at2"/>
<dbReference type="CDD" id="cd00093">
    <property type="entry name" value="HTH_XRE"/>
    <property type="match status" value="1"/>
</dbReference>
<reference evidence="3" key="1">
    <citation type="submission" date="2015-05" db="EMBL/GenBank/DDBJ databases">
        <authorList>
            <person name="Rovetto F."/>
            <person name="Cocolin L."/>
            <person name="Illeghems K."/>
            <person name="Van Nieuwerburgh F."/>
            <person name="Houf K."/>
        </authorList>
    </citation>
    <scope>NUCLEOTIDE SEQUENCE [LARGE SCALE GENOMIC DNA]</scope>
    <source>
        <strain evidence="3">DU22</strain>
    </source>
</reference>
<dbReference type="Gene3D" id="1.10.260.40">
    <property type="entry name" value="lambda repressor-like DNA-binding domains"/>
    <property type="match status" value="1"/>
</dbReference>
<dbReference type="RefSeq" id="WP_066186488.1">
    <property type="nucleotide sequence ID" value="NZ_LCUJ01000004.1"/>
</dbReference>
<dbReference type="Pfam" id="PF01381">
    <property type="entry name" value="HTH_3"/>
    <property type="match status" value="1"/>
</dbReference>
<dbReference type="InterPro" id="IPR010982">
    <property type="entry name" value="Lambda_DNA-bd_dom_sf"/>
</dbReference>
<name>A0A1C0B697_9BACT</name>
<dbReference type="EMBL" id="LCUJ01000004">
    <property type="protein sequence ID" value="OCL98829.1"/>
    <property type="molecule type" value="Genomic_DNA"/>
</dbReference>
<dbReference type="InterPro" id="IPR001387">
    <property type="entry name" value="Cro/C1-type_HTH"/>
</dbReference>
<dbReference type="GO" id="GO:0003677">
    <property type="term" value="F:DNA binding"/>
    <property type="evidence" value="ECO:0007669"/>
    <property type="project" value="InterPro"/>
</dbReference>
<proteinExistence type="predicted"/>
<dbReference type="PROSITE" id="PS50943">
    <property type="entry name" value="HTH_CROC1"/>
    <property type="match status" value="1"/>
</dbReference>
<dbReference type="SMART" id="SM00530">
    <property type="entry name" value="HTH_XRE"/>
    <property type="match status" value="1"/>
</dbReference>
<evidence type="ECO:0000259" key="1">
    <source>
        <dbReference type="PROSITE" id="PS50943"/>
    </source>
</evidence>
<comment type="caution">
    <text evidence="2">The sequence shown here is derived from an EMBL/GenBank/DDBJ whole genome shotgun (WGS) entry which is preliminary data.</text>
</comment>
<gene>
    <name evidence="2" type="ORF">AAX29_01339</name>
</gene>
<dbReference type="Proteomes" id="UP000093281">
    <property type="component" value="Unassembled WGS sequence"/>
</dbReference>
<dbReference type="AlphaFoldDB" id="A0A1C0B697"/>